<evidence type="ECO:0000256" key="1">
    <source>
        <dbReference type="SAM" id="MobiDB-lite"/>
    </source>
</evidence>
<proteinExistence type="predicted"/>
<dbReference type="STRING" id="8022.A0A060YWB6"/>
<dbReference type="PANTHER" id="PTHR24075">
    <property type="entry name" value="SEC63 DOMAIN-CONTAINING"/>
    <property type="match status" value="1"/>
</dbReference>
<dbReference type="AlphaFoldDB" id="A0A060YWB6"/>
<dbReference type="PaxDb" id="8022-A0A060YWB6"/>
<reference evidence="2" key="1">
    <citation type="journal article" date="2014" name="Nat. Commun.">
        <title>The rainbow trout genome provides novel insights into evolution after whole-genome duplication in vertebrates.</title>
        <authorList>
            <person name="Berthelot C."/>
            <person name="Brunet F."/>
            <person name="Chalopin D."/>
            <person name="Juanchich A."/>
            <person name="Bernard M."/>
            <person name="Noel B."/>
            <person name="Bento P."/>
            <person name="Da Silva C."/>
            <person name="Labadie K."/>
            <person name="Alberti A."/>
            <person name="Aury J.M."/>
            <person name="Louis A."/>
            <person name="Dehais P."/>
            <person name="Bardou P."/>
            <person name="Montfort J."/>
            <person name="Klopp C."/>
            <person name="Cabau C."/>
            <person name="Gaspin C."/>
            <person name="Thorgaard G.H."/>
            <person name="Boussaha M."/>
            <person name="Quillet E."/>
            <person name="Guyomard R."/>
            <person name="Galiana D."/>
            <person name="Bobe J."/>
            <person name="Volff J.N."/>
            <person name="Genet C."/>
            <person name="Wincker P."/>
            <person name="Jaillon O."/>
            <person name="Roest Crollius H."/>
            <person name="Guiguen Y."/>
        </authorList>
    </citation>
    <scope>NUCLEOTIDE SEQUENCE [LARGE SCALE GENOMIC DNA]</scope>
</reference>
<reference evidence="2" key="2">
    <citation type="submission" date="2014-03" db="EMBL/GenBank/DDBJ databases">
        <authorList>
            <person name="Genoscope - CEA"/>
        </authorList>
    </citation>
    <scope>NUCLEOTIDE SEQUENCE</scope>
</reference>
<dbReference type="GO" id="GO:0031207">
    <property type="term" value="C:Sec62/Sec63 complex"/>
    <property type="evidence" value="ECO:0007669"/>
    <property type="project" value="TreeGrafter"/>
</dbReference>
<dbReference type="GO" id="GO:0006620">
    <property type="term" value="P:post-translational protein targeting to endoplasmic reticulum membrane"/>
    <property type="evidence" value="ECO:0007669"/>
    <property type="project" value="TreeGrafter"/>
</dbReference>
<name>A0A060YWB6_ONCMY</name>
<dbReference type="PANTHER" id="PTHR24075:SF0">
    <property type="entry name" value="TRANSLOCATION PROTEIN SEC63 HOMOLOG"/>
    <property type="match status" value="1"/>
</dbReference>
<gene>
    <name evidence="2" type="ORF">GSONMT00022997001</name>
</gene>
<accession>A0A060YWB6</accession>
<dbReference type="Proteomes" id="UP000193380">
    <property type="component" value="Unassembled WGS sequence"/>
</dbReference>
<dbReference type="GO" id="GO:0006614">
    <property type="term" value="P:SRP-dependent cotranslational protein targeting to membrane"/>
    <property type="evidence" value="ECO:0007669"/>
    <property type="project" value="TreeGrafter"/>
</dbReference>
<dbReference type="GO" id="GO:0003723">
    <property type="term" value="F:RNA binding"/>
    <property type="evidence" value="ECO:0007669"/>
    <property type="project" value="TreeGrafter"/>
</dbReference>
<sequence>PYQTLNVFASSRNFLPSAPSPRLTNDESRQNWETYGNPDGPKATSFGIALPAWIVDSKNSMLVCILPLQTLSLLFSPSGYVVVSVYTLQWRPDSNQHDTTLHALHVQDAQHEHETVSHGVDGCV</sequence>
<feature type="region of interest" description="Disordered" evidence="1">
    <location>
        <begin position="17"/>
        <end position="41"/>
    </location>
</feature>
<evidence type="ECO:0000313" key="3">
    <source>
        <dbReference type="Proteomes" id="UP000193380"/>
    </source>
</evidence>
<dbReference type="EMBL" id="FR923962">
    <property type="protein sequence ID" value="CDQ96071.1"/>
    <property type="molecule type" value="Genomic_DNA"/>
</dbReference>
<dbReference type="GO" id="GO:0008320">
    <property type="term" value="F:protein transmembrane transporter activity"/>
    <property type="evidence" value="ECO:0007669"/>
    <property type="project" value="TreeGrafter"/>
</dbReference>
<organism evidence="2 3">
    <name type="scientific">Oncorhynchus mykiss</name>
    <name type="common">Rainbow trout</name>
    <name type="synonym">Salmo gairdneri</name>
    <dbReference type="NCBI Taxonomy" id="8022"/>
    <lineage>
        <taxon>Eukaryota</taxon>
        <taxon>Metazoa</taxon>
        <taxon>Chordata</taxon>
        <taxon>Craniata</taxon>
        <taxon>Vertebrata</taxon>
        <taxon>Euteleostomi</taxon>
        <taxon>Actinopterygii</taxon>
        <taxon>Neopterygii</taxon>
        <taxon>Teleostei</taxon>
        <taxon>Protacanthopterygii</taxon>
        <taxon>Salmoniformes</taxon>
        <taxon>Salmonidae</taxon>
        <taxon>Salmoninae</taxon>
        <taxon>Oncorhynchus</taxon>
    </lineage>
</organism>
<protein>
    <submittedName>
        <fullName evidence="2">Uncharacterized protein</fullName>
    </submittedName>
</protein>
<evidence type="ECO:0000313" key="2">
    <source>
        <dbReference type="EMBL" id="CDQ96071.1"/>
    </source>
</evidence>
<feature type="non-terminal residue" evidence="2">
    <location>
        <position position="1"/>
    </location>
</feature>